<protein>
    <recommendedName>
        <fullName evidence="2">Chaperone protein DnaK</fullName>
    </recommendedName>
    <alternativeName>
        <fullName evidence="3">Chaperone protein dnaK</fullName>
    </alternativeName>
    <alternativeName>
        <fullName evidence="7">HSP70</fullName>
    </alternativeName>
    <alternativeName>
        <fullName evidence="6">Heat shock 70 kDa protein</fullName>
    </alternativeName>
    <alternativeName>
        <fullName evidence="5">Heat shock protein 70</fullName>
    </alternativeName>
</protein>
<evidence type="ECO:0000313" key="8">
    <source>
        <dbReference type="EMBL" id="ATW27979.1"/>
    </source>
</evidence>
<accession>A0A3G1L015</accession>
<dbReference type="InterPro" id="IPR013366">
    <property type="entry name" value="EutJ"/>
</dbReference>
<evidence type="ECO:0000256" key="4">
    <source>
        <dbReference type="ARBA" id="ARBA00023016"/>
    </source>
</evidence>
<organism evidence="8 9">
    <name type="scientific">Formimonas warabiya</name>
    <dbReference type="NCBI Taxonomy" id="1761012"/>
    <lineage>
        <taxon>Bacteria</taxon>
        <taxon>Bacillati</taxon>
        <taxon>Bacillota</taxon>
        <taxon>Clostridia</taxon>
        <taxon>Eubacteriales</taxon>
        <taxon>Peptococcaceae</taxon>
        <taxon>Candidatus Formimonas</taxon>
    </lineage>
</organism>
<name>A0A3G1L015_FORW1</name>
<dbReference type="InterPro" id="IPR005883">
    <property type="entry name" value="PilM"/>
</dbReference>
<dbReference type="OrthoDB" id="306538at2"/>
<comment type="similarity">
    <text evidence="1">Belongs to the heat shock protein 70 family.</text>
</comment>
<dbReference type="RefSeq" id="WP_148137376.1">
    <property type="nucleotide sequence ID" value="NZ_CP017634.1"/>
</dbReference>
<gene>
    <name evidence="8" type="ORF">DCMF_27380</name>
</gene>
<evidence type="ECO:0000256" key="3">
    <source>
        <dbReference type="ARBA" id="ARBA00017249"/>
    </source>
</evidence>
<dbReference type="Gene3D" id="3.30.420.40">
    <property type="match status" value="2"/>
</dbReference>
<dbReference type="SUPFAM" id="SSF53067">
    <property type="entry name" value="Actin-like ATPase domain"/>
    <property type="match status" value="2"/>
</dbReference>
<dbReference type="NCBIfam" id="NF011660">
    <property type="entry name" value="PRK15080.1"/>
    <property type="match status" value="1"/>
</dbReference>
<sequence>MKTVDQLEQANALINSLASRMAPHPVPAPKGPVYVGVDVGTANVVSVAIDGEGIPLAGEMTPARVVKEGIIVNYLEAVQIVRSQIQSLGRRLDTELKIGASAIPPGTESGNARVTRNILEAADLEVCAIIDEPTAASLVLGTQEGVVVDVGGGTTGISVLDQGKVIYTADEPTGGFQFDLVIAGHFKISTEEAEAMKRDPIHQRVLFPVIRPVLEKIAFIVRRHLVGYHAPALYLVGGTCSFPGFDRFMEQETGIPTYLPALPLMVTPLGIALSCKEG</sequence>
<evidence type="ECO:0000256" key="6">
    <source>
        <dbReference type="ARBA" id="ARBA00030945"/>
    </source>
</evidence>
<dbReference type="InterPro" id="IPR018181">
    <property type="entry name" value="Heat_shock_70_CS"/>
</dbReference>
<dbReference type="PROSITE" id="PS00329">
    <property type="entry name" value="HSP70_2"/>
    <property type="match status" value="1"/>
</dbReference>
<proteinExistence type="inferred from homology"/>
<dbReference type="InterPro" id="IPR050696">
    <property type="entry name" value="FtsA/MreB"/>
</dbReference>
<keyword evidence="4" id="KW-0346">Stress response</keyword>
<dbReference type="AlphaFoldDB" id="A0A3G1L015"/>
<dbReference type="NCBIfam" id="TIGR02529">
    <property type="entry name" value="EutJ"/>
    <property type="match status" value="1"/>
</dbReference>
<dbReference type="PANTHER" id="PTHR32432">
    <property type="entry name" value="CELL DIVISION PROTEIN FTSA-RELATED"/>
    <property type="match status" value="1"/>
</dbReference>
<keyword evidence="9" id="KW-1185">Reference proteome</keyword>
<evidence type="ECO:0000313" key="9">
    <source>
        <dbReference type="Proteomes" id="UP000323521"/>
    </source>
</evidence>
<reference evidence="8 9" key="1">
    <citation type="submission" date="2016-10" db="EMBL/GenBank/DDBJ databases">
        <title>Complete Genome Sequence of Peptococcaceae strain DCMF.</title>
        <authorList>
            <person name="Edwards R.J."/>
            <person name="Holland S.I."/>
            <person name="Deshpande N.P."/>
            <person name="Wong Y.K."/>
            <person name="Ertan H."/>
            <person name="Manefield M."/>
            <person name="Russell T.L."/>
            <person name="Lee M.J."/>
        </authorList>
    </citation>
    <scope>NUCLEOTIDE SEQUENCE [LARGE SCALE GENOMIC DNA]</scope>
    <source>
        <strain evidence="8 9">DCMF</strain>
    </source>
</reference>
<dbReference type="Pfam" id="PF11104">
    <property type="entry name" value="PilM_2"/>
    <property type="match status" value="1"/>
</dbReference>
<evidence type="ECO:0000256" key="5">
    <source>
        <dbReference type="ARBA" id="ARBA00030019"/>
    </source>
</evidence>
<dbReference type="PANTHER" id="PTHR32432:SF3">
    <property type="entry name" value="ETHANOLAMINE UTILIZATION PROTEIN EUTJ"/>
    <property type="match status" value="1"/>
</dbReference>
<evidence type="ECO:0000256" key="1">
    <source>
        <dbReference type="ARBA" id="ARBA00007381"/>
    </source>
</evidence>
<evidence type="ECO:0000256" key="2">
    <source>
        <dbReference type="ARBA" id="ARBA00014415"/>
    </source>
</evidence>
<dbReference type="InterPro" id="IPR043129">
    <property type="entry name" value="ATPase_NBD"/>
</dbReference>
<evidence type="ECO:0000256" key="7">
    <source>
        <dbReference type="ARBA" id="ARBA00033103"/>
    </source>
</evidence>
<dbReference type="EMBL" id="CP017634">
    <property type="protein sequence ID" value="ATW27979.1"/>
    <property type="molecule type" value="Genomic_DNA"/>
</dbReference>
<dbReference type="Proteomes" id="UP000323521">
    <property type="component" value="Chromosome"/>
</dbReference>
<dbReference type="KEGG" id="fwa:DCMF_27380"/>